<dbReference type="EMBL" id="JADLQX010000007">
    <property type="protein sequence ID" value="MBF6298208.1"/>
    <property type="molecule type" value="Genomic_DNA"/>
</dbReference>
<accession>A0ABS0CNH6</accession>
<organism evidence="1 2">
    <name type="scientific">Nocardia amamiensis</name>
    <dbReference type="NCBI Taxonomy" id="404578"/>
    <lineage>
        <taxon>Bacteria</taxon>
        <taxon>Bacillati</taxon>
        <taxon>Actinomycetota</taxon>
        <taxon>Actinomycetes</taxon>
        <taxon>Mycobacteriales</taxon>
        <taxon>Nocardiaceae</taxon>
        <taxon>Nocardia</taxon>
    </lineage>
</organism>
<dbReference type="Proteomes" id="UP000702209">
    <property type="component" value="Unassembled WGS sequence"/>
</dbReference>
<proteinExistence type="predicted"/>
<evidence type="ECO:0000313" key="2">
    <source>
        <dbReference type="Proteomes" id="UP000702209"/>
    </source>
</evidence>
<dbReference type="RefSeq" id="WP_195129517.1">
    <property type="nucleotide sequence ID" value="NZ_JADLQX010000007.1"/>
</dbReference>
<protein>
    <submittedName>
        <fullName evidence="1">Uncharacterized protein</fullName>
    </submittedName>
</protein>
<reference evidence="1 2" key="1">
    <citation type="submission" date="2020-10" db="EMBL/GenBank/DDBJ databases">
        <title>Identification of Nocardia species via Next-generation sequencing and recognition of intraspecies genetic diversity.</title>
        <authorList>
            <person name="Li P."/>
            <person name="Li P."/>
            <person name="Lu B."/>
        </authorList>
    </citation>
    <scope>NUCLEOTIDE SEQUENCE [LARGE SCALE GENOMIC DNA]</scope>
    <source>
        <strain evidence="1 2">BJ06-0157</strain>
    </source>
</reference>
<evidence type="ECO:0000313" key="1">
    <source>
        <dbReference type="EMBL" id="MBF6298208.1"/>
    </source>
</evidence>
<sequence>MAKQQRRPRRSWSERADALDGIRRDKATGIVLAREHRHPLADWFRSVPMGTGLPGMQMPPEAEHLLAIHVFDNLRLPAPKNPLYKPRVDREARRGAGIEAVIWVPVGAPEEDATEALAEPVEVVDISHYSPAQLEAMKAQIRDVEVTRKLIEQSDTGGTM</sequence>
<keyword evidence="2" id="KW-1185">Reference proteome</keyword>
<name>A0ABS0CNH6_9NOCA</name>
<comment type="caution">
    <text evidence="1">The sequence shown here is derived from an EMBL/GenBank/DDBJ whole genome shotgun (WGS) entry which is preliminary data.</text>
</comment>
<gene>
    <name evidence="1" type="ORF">IU459_11720</name>
</gene>